<dbReference type="Pfam" id="PF12638">
    <property type="entry name" value="Staygreen"/>
    <property type="match status" value="1"/>
</dbReference>
<protein>
    <submittedName>
        <fullName evidence="2">Staygreen family protein</fullName>
    </submittedName>
</protein>
<dbReference type="Proteomes" id="UP001223761">
    <property type="component" value="Chromosome"/>
</dbReference>
<gene>
    <name evidence="2" type="ORF">RA955_00365</name>
</gene>
<evidence type="ECO:0000259" key="1">
    <source>
        <dbReference type="Pfam" id="PF12638"/>
    </source>
</evidence>
<dbReference type="EMBL" id="CP133076">
    <property type="protein sequence ID" value="WMJ18206.1"/>
    <property type="molecule type" value="Genomic_DNA"/>
</dbReference>
<feature type="domain" description="Staygreen protein" evidence="1">
    <location>
        <begin position="28"/>
        <end position="92"/>
    </location>
</feature>
<organism evidence="2 3">
    <name type="scientific">Geobacillus proteiniphilus</name>
    <dbReference type="NCBI Taxonomy" id="860353"/>
    <lineage>
        <taxon>Bacteria</taxon>
        <taxon>Bacillati</taxon>
        <taxon>Bacillota</taxon>
        <taxon>Bacilli</taxon>
        <taxon>Bacillales</taxon>
        <taxon>Anoxybacillaceae</taxon>
        <taxon>Geobacillus</taxon>
    </lineage>
</organism>
<name>A0ABY9MK04_9BACL</name>
<accession>A0ABY9MK04</accession>
<keyword evidence="3" id="KW-1185">Reference proteome</keyword>
<evidence type="ECO:0000313" key="3">
    <source>
        <dbReference type="Proteomes" id="UP001223761"/>
    </source>
</evidence>
<dbReference type="InterPro" id="IPR024438">
    <property type="entry name" value="Staygreen"/>
</dbReference>
<sequence length="97" mass="11319">MPCAMRCWANGSKQGHIPPCSSMCLSAASRWATKKTSERKQVFEKELPLALEAIRYGDQHFFRHFPSCDFSPIFVHFTSEYPELNRTHPYGIPYMYR</sequence>
<evidence type="ECO:0000313" key="2">
    <source>
        <dbReference type="EMBL" id="WMJ18206.1"/>
    </source>
</evidence>
<reference evidence="2 3" key="1">
    <citation type="submission" date="2023-08" db="EMBL/GenBank/DDBJ databases">
        <title>Genome sequencing of the thermostable Gram positive bacteria Geobacillus proteiniphilus strain T-6.</title>
        <authorList>
            <person name="Shulami S."/>
            <person name="Shoham Y."/>
        </authorList>
    </citation>
    <scope>NUCLEOTIDE SEQUENCE [LARGE SCALE GENOMIC DNA]</scope>
    <source>
        <strain evidence="2 3">T-6</strain>
    </source>
</reference>
<proteinExistence type="predicted"/>